<name>A0ABR2FIJ7_9ROSI</name>
<evidence type="ECO:0000313" key="4">
    <source>
        <dbReference type="EMBL" id="KAK8580766.1"/>
    </source>
</evidence>
<dbReference type="EMBL" id="JBBPBM010000006">
    <property type="protein sequence ID" value="KAK8580766.1"/>
    <property type="molecule type" value="Genomic_DNA"/>
</dbReference>
<keyword evidence="3" id="KW-0012">Acyltransferase</keyword>
<evidence type="ECO:0000256" key="3">
    <source>
        <dbReference type="ARBA" id="ARBA00023315"/>
    </source>
</evidence>
<dbReference type="Gene3D" id="3.30.559.10">
    <property type="entry name" value="Chloramphenicol acetyltransferase-like domain"/>
    <property type="match status" value="2"/>
</dbReference>
<gene>
    <name evidence="4" type="ORF">V6N12_071018</name>
</gene>
<dbReference type="Pfam" id="PF02458">
    <property type="entry name" value="Transferase"/>
    <property type="match status" value="1"/>
</dbReference>
<evidence type="ECO:0000313" key="5">
    <source>
        <dbReference type="Proteomes" id="UP001472677"/>
    </source>
</evidence>
<protein>
    <submittedName>
        <fullName evidence="4">Uncharacterized protein</fullName>
    </submittedName>
</protein>
<reference evidence="4 5" key="1">
    <citation type="journal article" date="2024" name="G3 (Bethesda)">
        <title>Genome assembly of Hibiscus sabdariffa L. provides insights into metabolisms of medicinal natural products.</title>
        <authorList>
            <person name="Kim T."/>
        </authorList>
    </citation>
    <scope>NUCLEOTIDE SEQUENCE [LARGE SCALE GENOMIC DNA]</scope>
    <source>
        <strain evidence="4">TK-2024</strain>
        <tissue evidence="4">Old leaves</tissue>
    </source>
</reference>
<keyword evidence="2" id="KW-0808">Transferase</keyword>
<dbReference type="PANTHER" id="PTHR31623:SF110">
    <property type="entry name" value="VINORINE SYNTHASE-LIKE"/>
    <property type="match status" value="1"/>
</dbReference>
<dbReference type="Proteomes" id="UP001472677">
    <property type="component" value="Unassembled WGS sequence"/>
</dbReference>
<comment type="similarity">
    <text evidence="1">Belongs to the plant acyltransferase family.</text>
</comment>
<sequence>MKMDVQIISTQLIKPSSPTPPHLKIFKLSLLDQLIPAPYAPIILFYAPDHEATTHPEIIPDRVELLKKSLSDTLSRFYPLAGRIKDDLSIVCNDEGAYFVEARVNNRLDEFLEQPDLLSLPGFLPCDFHSKEPTAGTYVTNIQVNMFRCGGVAIGVCISHKILDGAAISTFLKAWTATARGCKEAISPNFISTSLFPAADDLWLRDSSLVMWGSLFKKGKSVTRRIVFGASSIAALKARATVSGKCPTRVETVSAFLWKCSMAASEERKGFRRASLLTHLVNLRRRMAYNMENSTGNLMWIASAKTKGENMSDLADLVGQVRKAISKVDGDLIKKLRDDDEGKSLISEIIREIGDEASKDGLEHFGYSSWCKLGFYEADFGWGKPVWVSSFGMENSVFMNLVILVDTQLGDDIEAWVTLDEQDMAILERDEELLEMAKFDPSPLRISNSFVH</sequence>
<keyword evidence="5" id="KW-1185">Reference proteome</keyword>
<comment type="caution">
    <text evidence="4">The sequence shown here is derived from an EMBL/GenBank/DDBJ whole genome shotgun (WGS) entry which is preliminary data.</text>
</comment>
<organism evidence="4 5">
    <name type="scientific">Hibiscus sabdariffa</name>
    <name type="common">roselle</name>
    <dbReference type="NCBI Taxonomy" id="183260"/>
    <lineage>
        <taxon>Eukaryota</taxon>
        <taxon>Viridiplantae</taxon>
        <taxon>Streptophyta</taxon>
        <taxon>Embryophyta</taxon>
        <taxon>Tracheophyta</taxon>
        <taxon>Spermatophyta</taxon>
        <taxon>Magnoliopsida</taxon>
        <taxon>eudicotyledons</taxon>
        <taxon>Gunneridae</taxon>
        <taxon>Pentapetalae</taxon>
        <taxon>rosids</taxon>
        <taxon>malvids</taxon>
        <taxon>Malvales</taxon>
        <taxon>Malvaceae</taxon>
        <taxon>Malvoideae</taxon>
        <taxon>Hibiscus</taxon>
    </lineage>
</organism>
<evidence type="ECO:0000256" key="2">
    <source>
        <dbReference type="ARBA" id="ARBA00022679"/>
    </source>
</evidence>
<dbReference type="PANTHER" id="PTHR31623">
    <property type="entry name" value="F21J9.9"/>
    <property type="match status" value="1"/>
</dbReference>
<proteinExistence type="inferred from homology"/>
<dbReference type="InterPro" id="IPR023213">
    <property type="entry name" value="CAT-like_dom_sf"/>
</dbReference>
<accession>A0ABR2FIJ7</accession>
<evidence type="ECO:0000256" key="1">
    <source>
        <dbReference type="ARBA" id="ARBA00009861"/>
    </source>
</evidence>